<evidence type="ECO:0000313" key="1">
    <source>
        <dbReference type="EMBL" id="KAH0891796.1"/>
    </source>
</evidence>
<protein>
    <submittedName>
        <fullName evidence="1">Uncharacterized protein</fullName>
    </submittedName>
</protein>
<dbReference type="EMBL" id="JAGKQM010000013">
    <property type="protein sequence ID" value="KAH0891796.1"/>
    <property type="molecule type" value="Genomic_DNA"/>
</dbReference>
<proteinExistence type="predicted"/>
<gene>
    <name evidence="1" type="ORF">HID58_054225</name>
</gene>
<sequence length="85" mass="9921">GREESVGRPRFSQKSRELAHLLFHLVSQSNVITVEEIFYMKACLFLSTHRLKIGSMEEALVAERLMIVHEEHLRVLPKRKTLFVC</sequence>
<evidence type="ECO:0000313" key="2">
    <source>
        <dbReference type="Proteomes" id="UP000824890"/>
    </source>
</evidence>
<accession>A0ABQ8AH08</accession>
<comment type="caution">
    <text evidence="1">The sequence shown here is derived from an EMBL/GenBank/DDBJ whole genome shotgun (WGS) entry which is preliminary data.</text>
</comment>
<dbReference type="Proteomes" id="UP000824890">
    <property type="component" value="Unassembled WGS sequence"/>
</dbReference>
<keyword evidence="2" id="KW-1185">Reference proteome</keyword>
<feature type="non-terminal residue" evidence="1">
    <location>
        <position position="1"/>
    </location>
</feature>
<name>A0ABQ8AH08_BRANA</name>
<reference evidence="1 2" key="1">
    <citation type="submission" date="2021-05" db="EMBL/GenBank/DDBJ databases">
        <title>Genome Assembly of Synthetic Allotetraploid Brassica napus Reveals Homoeologous Exchanges between Subgenomes.</title>
        <authorList>
            <person name="Davis J.T."/>
        </authorList>
    </citation>
    <scope>NUCLEOTIDE SEQUENCE [LARGE SCALE GENOMIC DNA]</scope>
    <source>
        <strain evidence="2">cv. Da-Ae</strain>
        <tissue evidence="1">Seedling</tissue>
    </source>
</reference>
<organism evidence="1 2">
    <name type="scientific">Brassica napus</name>
    <name type="common">Rape</name>
    <dbReference type="NCBI Taxonomy" id="3708"/>
    <lineage>
        <taxon>Eukaryota</taxon>
        <taxon>Viridiplantae</taxon>
        <taxon>Streptophyta</taxon>
        <taxon>Embryophyta</taxon>
        <taxon>Tracheophyta</taxon>
        <taxon>Spermatophyta</taxon>
        <taxon>Magnoliopsida</taxon>
        <taxon>eudicotyledons</taxon>
        <taxon>Gunneridae</taxon>
        <taxon>Pentapetalae</taxon>
        <taxon>rosids</taxon>
        <taxon>malvids</taxon>
        <taxon>Brassicales</taxon>
        <taxon>Brassicaceae</taxon>
        <taxon>Brassiceae</taxon>
        <taxon>Brassica</taxon>
    </lineage>
</organism>